<dbReference type="InterPro" id="IPR000219">
    <property type="entry name" value="DH_dom"/>
</dbReference>
<keyword evidence="4" id="KW-1185">Reference proteome</keyword>
<dbReference type="AlphaFoldDB" id="A0A182NJJ8"/>
<feature type="region of interest" description="Disordered" evidence="1">
    <location>
        <begin position="1148"/>
        <end position="1170"/>
    </location>
</feature>
<dbReference type="Gene3D" id="2.30.29.30">
    <property type="entry name" value="Pleckstrin-homology domain (PH domain)/Phosphotyrosine-binding domain (PTB)"/>
    <property type="match status" value="1"/>
</dbReference>
<dbReference type="Pfam" id="PF00621">
    <property type="entry name" value="RhoGEF"/>
    <property type="match status" value="1"/>
</dbReference>
<feature type="compositionally biased region" description="Basic and acidic residues" evidence="1">
    <location>
        <begin position="267"/>
        <end position="283"/>
    </location>
</feature>
<dbReference type="GO" id="GO:2000431">
    <property type="term" value="P:regulation of cytokinesis, actomyosin contractile ring assembly"/>
    <property type="evidence" value="ECO:0007669"/>
    <property type="project" value="InterPro"/>
</dbReference>
<dbReference type="Pfam" id="PF21242">
    <property type="entry name" value="ECT2_PH"/>
    <property type="match status" value="1"/>
</dbReference>
<feature type="compositionally biased region" description="Acidic residues" evidence="1">
    <location>
        <begin position="284"/>
        <end position="294"/>
    </location>
</feature>
<dbReference type="InterPro" id="IPR026817">
    <property type="entry name" value="Ect2"/>
</dbReference>
<dbReference type="GO" id="GO:0005938">
    <property type="term" value="C:cell cortex"/>
    <property type="evidence" value="ECO:0007669"/>
    <property type="project" value="TreeGrafter"/>
</dbReference>
<dbReference type="PROSITE" id="PS50010">
    <property type="entry name" value="DH_2"/>
    <property type="match status" value="1"/>
</dbReference>
<name>A0A182NJJ8_9DIPT</name>
<dbReference type="CDD" id="cd01229">
    <property type="entry name" value="PH_Ect2"/>
    <property type="match status" value="1"/>
</dbReference>
<feature type="region of interest" description="Disordered" evidence="1">
    <location>
        <begin position="602"/>
        <end position="629"/>
    </location>
</feature>
<dbReference type="Gene3D" id="3.40.50.10190">
    <property type="entry name" value="BRCT domain"/>
    <property type="match status" value="1"/>
</dbReference>
<sequence>MATWYAMTFRLGIIRPSWVLEAWKQRHDPNFFAVTETFTKPHRLKAFEGQKVCFFGFPEDEQQHMIDVLTTNGGIPTNLEDPECSHVVMPNTGAHFVDATMSVDAVLSPKKSSLATTPPTTPPRATEPNEERIGVEEKLDDGSDKETATAREAITGGNAVAVLLPALPEENESSEGMVGDGRAHDPHMLSVAENDNNHNQRAERSSARLPAIGAGSSPPLPLPYIDEVVEGEEDDPPATGPKQDGVVLTSAEANEFLDPNNLSPILKAERGGMADEPSFRKIDEEDEDDDDLDDYVIASREAYKRKRPEDSFDDPSLLSVDISIVSNAPYGGGIGIGGGSAKKPKLTRTGSITRGIRRSMSFAAIKTPIKTMLRSRRSSVDPNASTASITTIESTFNESIKKPVKEKLRSIRDKITKSSKKDTPKTIKNKGLITPANLDSWKKVCNFKSTDKVMPANGAGGGGGLHTPEHAKMADDRSEVDFKTPIAPVAACFAEGGGSSSKMVTRSRGKLAGTAVTLQQRHSIASIGGGAMDEDTVVDEHVVQAKPEAKNKNTHIVKADWFWYTIQAGYANETEYLFADYLESIAHTPVVDRRDSLPVSFNKRKRKRLSQRTPADGSGTPVGVGKRRSSVSDAGLLSVSGSFLDCTATPDKHECSKKSLMPDSATKAGGEQQQQQQPAKTQSMRHNHFMDFFHTESNYVGILDTIVQLFKEPLEMMVETENPLLNKSELRSIFGNFLPIHDVHKRMLGRLKAIHGCWAEDVLIGQIVLDHRDDLLKAYPPYVNFFEQMKETLVQCDASNPRFHAFLKINQAKPECGRQSLQDLMIRPVQRLPSISLLLNDILKHTAKTNPDSKKLDEALKAIKEVMTYINEDKRKTEGQLAMFDIFNDIDNCPPHLVSSHRNFVSRCEVTELSDNLSGRGDPLVLFLFNDTLEVCKKRSRVFNNVKSPNTNSLNLTRSSCATTKPYKHVKLMPLSTVQLVVNIVDSPRAFMLNCRELALNAKDRQYSFNIADEEQDKLLYLKSLSKQMAENACRTDAGHFLINSTADEVDIDVSDINVGTLSKAFKIASKTRMKVGRVFSFNKTPSKLKRTVSTLMPSPFGSTQSLTPASQLAQMKLASCTNLNEVGEEASDGNGSSPSTSKVLVAPMSVQPTRKNKNPPISIGALRPL</sequence>
<dbReference type="STRING" id="7168.A0A182NJJ8"/>
<proteinExistence type="predicted"/>
<dbReference type="Proteomes" id="UP000075884">
    <property type="component" value="Unassembled WGS sequence"/>
</dbReference>
<feature type="domain" description="DH" evidence="2">
    <location>
        <begin position="684"/>
        <end position="873"/>
    </location>
</feature>
<dbReference type="GO" id="GO:0000281">
    <property type="term" value="P:mitotic cytokinesis"/>
    <property type="evidence" value="ECO:0007669"/>
    <property type="project" value="TreeGrafter"/>
</dbReference>
<feature type="region of interest" description="Disordered" evidence="1">
    <location>
        <begin position="252"/>
        <end position="294"/>
    </location>
</feature>
<reference evidence="4" key="1">
    <citation type="submission" date="2013-03" db="EMBL/GenBank/DDBJ databases">
        <title>The Genome Sequence of Anopheles dirus WRAIR2.</title>
        <authorList>
            <consortium name="The Broad Institute Genomics Platform"/>
            <person name="Neafsey D.E."/>
            <person name="Walton C."/>
            <person name="Walker B."/>
            <person name="Young S.K."/>
            <person name="Zeng Q."/>
            <person name="Gargeya S."/>
            <person name="Fitzgerald M."/>
            <person name="Haas B."/>
            <person name="Abouelleil A."/>
            <person name="Allen A.W."/>
            <person name="Alvarado L."/>
            <person name="Arachchi H.M."/>
            <person name="Berlin A.M."/>
            <person name="Chapman S.B."/>
            <person name="Gainer-Dewar J."/>
            <person name="Goldberg J."/>
            <person name="Griggs A."/>
            <person name="Gujja S."/>
            <person name="Hansen M."/>
            <person name="Howarth C."/>
            <person name="Imamovic A."/>
            <person name="Ireland A."/>
            <person name="Larimer J."/>
            <person name="McCowan C."/>
            <person name="Murphy C."/>
            <person name="Pearson M."/>
            <person name="Poon T.W."/>
            <person name="Priest M."/>
            <person name="Roberts A."/>
            <person name="Saif S."/>
            <person name="Shea T."/>
            <person name="Sisk P."/>
            <person name="Sykes S."/>
            <person name="Wortman J."/>
            <person name="Nusbaum C."/>
            <person name="Birren B."/>
        </authorList>
    </citation>
    <scope>NUCLEOTIDE SEQUENCE [LARGE SCALE GENOMIC DNA]</scope>
    <source>
        <strain evidence="4">WRAIR2</strain>
    </source>
</reference>
<accession>A0A182NJJ8</accession>
<feature type="compositionally biased region" description="Basic and acidic residues" evidence="1">
    <location>
        <begin position="127"/>
        <end position="147"/>
    </location>
</feature>
<feature type="region of interest" description="Disordered" evidence="1">
    <location>
        <begin position="197"/>
        <end position="224"/>
    </location>
</feature>
<dbReference type="InterPro" id="IPR011993">
    <property type="entry name" value="PH-like_dom_sf"/>
</dbReference>
<dbReference type="SUPFAM" id="SSF52113">
    <property type="entry name" value="BRCT domain"/>
    <property type="match status" value="1"/>
</dbReference>
<dbReference type="GO" id="GO:0005085">
    <property type="term" value="F:guanyl-nucleotide exchange factor activity"/>
    <property type="evidence" value="ECO:0007669"/>
    <property type="project" value="InterPro"/>
</dbReference>
<feature type="region of interest" description="Disordered" evidence="1">
    <location>
        <begin position="171"/>
        <end position="190"/>
    </location>
</feature>
<dbReference type="InterPro" id="IPR036420">
    <property type="entry name" value="BRCT_dom_sf"/>
</dbReference>
<dbReference type="CDD" id="cd00160">
    <property type="entry name" value="RhoGEF"/>
    <property type="match status" value="1"/>
</dbReference>
<dbReference type="SUPFAM" id="SSF48065">
    <property type="entry name" value="DBL homology domain (DH-domain)"/>
    <property type="match status" value="1"/>
</dbReference>
<dbReference type="PANTHER" id="PTHR16777:SF2">
    <property type="entry name" value="PROTEIN ECT2"/>
    <property type="match status" value="1"/>
</dbReference>
<dbReference type="GO" id="GO:0005096">
    <property type="term" value="F:GTPase activator activity"/>
    <property type="evidence" value="ECO:0007669"/>
    <property type="project" value="InterPro"/>
</dbReference>
<reference evidence="3" key="2">
    <citation type="submission" date="2020-05" db="UniProtKB">
        <authorList>
            <consortium name="EnsemblMetazoa"/>
        </authorList>
    </citation>
    <scope>IDENTIFICATION</scope>
    <source>
        <strain evidence="3">WRAIR2</strain>
    </source>
</reference>
<evidence type="ECO:0000259" key="2">
    <source>
        <dbReference type="PROSITE" id="PS50010"/>
    </source>
</evidence>
<dbReference type="VEuPathDB" id="VectorBase:ADIR007822"/>
<dbReference type="GO" id="GO:0007399">
    <property type="term" value="P:nervous system development"/>
    <property type="evidence" value="ECO:0007669"/>
    <property type="project" value="TreeGrafter"/>
</dbReference>
<feature type="compositionally biased region" description="Low complexity" evidence="1">
    <location>
        <begin position="115"/>
        <end position="126"/>
    </location>
</feature>
<dbReference type="InterPro" id="IPR035899">
    <property type="entry name" value="DBL_dom_sf"/>
</dbReference>
<dbReference type="SMART" id="SM00325">
    <property type="entry name" value="RhoGEF"/>
    <property type="match status" value="1"/>
</dbReference>
<feature type="region of interest" description="Disordered" evidence="1">
    <location>
        <begin position="650"/>
        <end position="682"/>
    </location>
</feature>
<feature type="compositionally biased region" description="Basic and acidic residues" evidence="1">
    <location>
        <begin position="197"/>
        <end position="206"/>
    </location>
</feature>
<dbReference type="EnsemblMetazoa" id="ADIR007822-RA">
    <property type="protein sequence ID" value="ADIR007822-PA"/>
    <property type="gene ID" value="ADIR007822"/>
</dbReference>
<dbReference type="Gene3D" id="1.20.900.10">
    <property type="entry name" value="Dbl homology (DH) domain"/>
    <property type="match status" value="1"/>
</dbReference>
<evidence type="ECO:0000313" key="3">
    <source>
        <dbReference type="EnsemblMetazoa" id="ADIR007822-PA"/>
    </source>
</evidence>
<feature type="region of interest" description="Disordered" evidence="1">
    <location>
        <begin position="109"/>
        <end position="147"/>
    </location>
</feature>
<protein>
    <recommendedName>
        <fullName evidence="2">DH domain-containing protein</fullName>
    </recommendedName>
</protein>
<dbReference type="PANTHER" id="PTHR16777">
    <property type="entry name" value="PROTEIN ECT2"/>
    <property type="match status" value="1"/>
</dbReference>
<dbReference type="InterPro" id="IPR049395">
    <property type="entry name" value="ECT2_PH"/>
</dbReference>
<evidence type="ECO:0000313" key="4">
    <source>
        <dbReference type="Proteomes" id="UP000075884"/>
    </source>
</evidence>
<dbReference type="GO" id="GO:0005634">
    <property type="term" value="C:nucleus"/>
    <property type="evidence" value="ECO:0007669"/>
    <property type="project" value="InterPro"/>
</dbReference>
<evidence type="ECO:0000256" key="1">
    <source>
        <dbReference type="SAM" id="MobiDB-lite"/>
    </source>
</evidence>
<organism evidence="3 4">
    <name type="scientific">Anopheles dirus</name>
    <dbReference type="NCBI Taxonomy" id="7168"/>
    <lineage>
        <taxon>Eukaryota</taxon>
        <taxon>Metazoa</taxon>
        <taxon>Ecdysozoa</taxon>
        <taxon>Arthropoda</taxon>
        <taxon>Hexapoda</taxon>
        <taxon>Insecta</taxon>
        <taxon>Pterygota</taxon>
        <taxon>Neoptera</taxon>
        <taxon>Endopterygota</taxon>
        <taxon>Diptera</taxon>
        <taxon>Nematocera</taxon>
        <taxon>Culicoidea</taxon>
        <taxon>Culicidae</taxon>
        <taxon>Anophelinae</taxon>
        <taxon>Anopheles</taxon>
    </lineage>
</organism>